<dbReference type="PANTHER" id="PTHR12149">
    <property type="entry name" value="FRUCTOSAMINE 3 KINASE-RELATED PROTEIN"/>
    <property type="match status" value="1"/>
</dbReference>
<accession>A0A7Y0LXQ3</accession>
<dbReference type="AlphaFoldDB" id="A0A7Y0LXQ3"/>
<dbReference type="PIRSF" id="PIRSF006221">
    <property type="entry name" value="Ketosamine-3-kinase"/>
    <property type="match status" value="1"/>
</dbReference>
<sequence length="272" mass="29116">MTPTRDGAGVSTDGTPTGVFRKRRAGAPPAFFACEAAGLCWLAEADAVPVVRVLGVGHDHLDLERLEPARPTAAHARGFGRGLARLHDAGADAFGCTPPGWSGDGFFGPLDEPLPLPAGRHDRWGTFLADLRLEPLRELLAARRRLSPRLAGDLTALAERLRAGDLDDDAPPARLHGDLWSGNVLWTADGGVLIDPAAHGGHRETDLAMLALFGLPHLDDVLAGYQEVRPLRRGWQRRRGLHQVYPVGMHAALFGGGYVTQTEALVGELVGR</sequence>
<dbReference type="SUPFAM" id="SSF56112">
    <property type="entry name" value="Protein kinase-like (PK-like)"/>
    <property type="match status" value="1"/>
</dbReference>
<dbReference type="EMBL" id="JABCJJ010000001">
    <property type="protein sequence ID" value="NMR18667.1"/>
    <property type="molecule type" value="Genomic_DNA"/>
</dbReference>
<dbReference type="InterPro" id="IPR011009">
    <property type="entry name" value="Kinase-like_dom_sf"/>
</dbReference>
<keyword evidence="4" id="KW-1185">Reference proteome</keyword>
<dbReference type="Gene3D" id="3.30.200.20">
    <property type="entry name" value="Phosphorylase Kinase, domain 1"/>
    <property type="match status" value="1"/>
</dbReference>
<protein>
    <submittedName>
        <fullName evidence="3">Phosphotransferase</fullName>
    </submittedName>
</protein>
<proteinExistence type="inferred from homology"/>
<evidence type="ECO:0000313" key="4">
    <source>
        <dbReference type="Proteomes" id="UP000562124"/>
    </source>
</evidence>
<comment type="similarity">
    <text evidence="1">Belongs to the fructosamine kinase family.</text>
</comment>
<evidence type="ECO:0000313" key="3">
    <source>
        <dbReference type="EMBL" id="NMR18667.1"/>
    </source>
</evidence>
<keyword evidence="1" id="KW-0418">Kinase</keyword>
<dbReference type="PANTHER" id="PTHR12149:SF8">
    <property type="entry name" value="PROTEIN-RIBULOSAMINE 3-KINASE"/>
    <property type="match status" value="1"/>
</dbReference>
<keyword evidence="1 3" id="KW-0808">Transferase</keyword>
<organism evidence="3 4">
    <name type="scientific">Cellulomonas fimi</name>
    <dbReference type="NCBI Taxonomy" id="1708"/>
    <lineage>
        <taxon>Bacteria</taxon>
        <taxon>Bacillati</taxon>
        <taxon>Actinomycetota</taxon>
        <taxon>Actinomycetes</taxon>
        <taxon>Micrococcales</taxon>
        <taxon>Cellulomonadaceae</taxon>
        <taxon>Cellulomonas</taxon>
    </lineage>
</organism>
<dbReference type="Proteomes" id="UP000562124">
    <property type="component" value="Unassembled WGS sequence"/>
</dbReference>
<name>A0A7Y0LXQ3_CELFI</name>
<evidence type="ECO:0000256" key="2">
    <source>
        <dbReference type="SAM" id="MobiDB-lite"/>
    </source>
</evidence>
<dbReference type="Pfam" id="PF03881">
    <property type="entry name" value="Fructosamin_kin"/>
    <property type="match status" value="1"/>
</dbReference>
<dbReference type="InterPro" id="IPR016477">
    <property type="entry name" value="Fructo-/Ketosamine-3-kinase"/>
</dbReference>
<gene>
    <name evidence="3" type="ORF">HIR71_00225</name>
</gene>
<dbReference type="Gene3D" id="1.10.510.10">
    <property type="entry name" value="Transferase(Phosphotransferase) domain 1"/>
    <property type="match status" value="1"/>
</dbReference>
<dbReference type="GO" id="GO:0016301">
    <property type="term" value="F:kinase activity"/>
    <property type="evidence" value="ECO:0007669"/>
    <property type="project" value="UniProtKB-UniRule"/>
</dbReference>
<feature type="region of interest" description="Disordered" evidence="2">
    <location>
        <begin position="1"/>
        <end position="21"/>
    </location>
</feature>
<comment type="caution">
    <text evidence="3">The sequence shown here is derived from an EMBL/GenBank/DDBJ whole genome shotgun (WGS) entry which is preliminary data.</text>
</comment>
<dbReference type="Gene3D" id="1.20.1270.240">
    <property type="match status" value="1"/>
</dbReference>
<evidence type="ECO:0000256" key="1">
    <source>
        <dbReference type="PIRNR" id="PIRNR006221"/>
    </source>
</evidence>
<reference evidence="3 4" key="1">
    <citation type="submission" date="2020-04" db="EMBL/GenBank/DDBJ databases">
        <title>Sequencing and Assembly of C. fimi.</title>
        <authorList>
            <person name="Ramsey A.R."/>
        </authorList>
    </citation>
    <scope>NUCLEOTIDE SEQUENCE [LARGE SCALE GENOMIC DNA]</scope>
    <source>
        <strain evidence="3 4">SB</strain>
    </source>
</reference>